<proteinExistence type="predicted"/>
<keyword evidence="2" id="KW-1185">Reference proteome</keyword>
<organism evidence="1 2">
    <name type="scientific">Trichoderma longibrachiatum ATCC 18648</name>
    <dbReference type="NCBI Taxonomy" id="983965"/>
    <lineage>
        <taxon>Eukaryota</taxon>
        <taxon>Fungi</taxon>
        <taxon>Dikarya</taxon>
        <taxon>Ascomycota</taxon>
        <taxon>Pezizomycotina</taxon>
        <taxon>Sordariomycetes</taxon>
        <taxon>Hypocreomycetidae</taxon>
        <taxon>Hypocreales</taxon>
        <taxon>Hypocreaceae</taxon>
        <taxon>Trichoderma</taxon>
    </lineage>
</organism>
<gene>
    <name evidence="1" type="ORF">M440DRAFT_76528</name>
</gene>
<dbReference type="EMBL" id="KZ679126">
    <property type="protein sequence ID" value="PTB81096.1"/>
    <property type="molecule type" value="Genomic_DNA"/>
</dbReference>
<accession>A0A2T4CHR5</accession>
<evidence type="ECO:0000313" key="1">
    <source>
        <dbReference type="EMBL" id="PTB81096.1"/>
    </source>
</evidence>
<protein>
    <submittedName>
        <fullName evidence="1">Uncharacterized protein</fullName>
    </submittedName>
</protein>
<dbReference type="AlphaFoldDB" id="A0A2T4CHR5"/>
<name>A0A2T4CHR5_TRILO</name>
<evidence type="ECO:0000313" key="2">
    <source>
        <dbReference type="Proteomes" id="UP000240760"/>
    </source>
</evidence>
<reference evidence="1 2" key="1">
    <citation type="submission" date="2016-07" db="EMBL/GenBank/DDBJ databases">
        <title>Multiple horizontal gene transfer events from other fungi enriched the ability of initially mycotrophic Trichoderma (Ascomycota) to feed on dead plant biomass.</title>
        <authorList>
            <consortium name="DOE Joint Genome Institute"/>
            <person name="Aerts A."/>
            <person name="Atanasova L."/>
            <person name="Chenthamara K."/>
            <person name="Zhang J."/>
            <person name="Grujic M."/>
            <person name="Henrissat B."/>
            <person name="Kuo A."/>
            <person name="Salamov A."/>
            <person name="Lipzen A."/>
            <person name="Labutti K."/>
            <person name="Barry K."/>
            <person name="Miao Y."/>
            <person name="Rahimi M.J."/>
            <person name="Shen Q."/>
            <person name="Grigoriev I.V."/>
            <person name="Kubicek C.P."/>
            <person name="Druzhinina I.S."/>
        </authorList>
    </citation>
    <scope>NUCLEOTIDE SEQUENCE [LARGE SCALE GENOMIC DNA]</scope>
    <source>
        <strain evidence="1 2">ATCC 18648</strain>
    </source>
</reference>
<dbReference type="Proteomes" id="UP000240760">
    <property type="component" value="Unassembled WGS sequence"/>
</dbReference>
<sequence length="163" mass="18076">MHLISRRETMLQRHALVTSCMRVHAPCQAVDRPSCQNAADIAEQGGFPRPVICKVHMRPPRSEVETSSQSLASYPNILESSICNQSSLHGPSGLLERWLRFTSLGRHHVVSCPPSYSFLRFDWTPGALSVPALRPVVLLFDQRNAVRAPPGGQIRVTGDALRE</sequence>